<evidence type="ECO:0000313" key="2">
    <source>
        <dbReference type="EMBL" id="GGX82645.1"/>
    </source>
</evidence>
<gene>
    <name evidence="2" type="ORF">GCM10010515_57740</name>
</gene>
<accession>A0A918U2C5</accession>
<feature type="region of interest" description="Disordered" evidence="1">
    <location>
        <begin position="17"/>
        <end position="116"/>
    </location>
</feature>
<dbReference type="Proteomes" id="UP000645555">
    <property type="component" value="Unassembled WGS sequence"/>
</dbReference>
<proteinExistence type="predicted"/>
<dbReference type="AlphaFoldDB" id="A0A918U2C5"/>
<protein>
    <submittedName>
        <fullName evidence="2">Uncharacterized protein</fullName>
    </submittedName>
</protein>
<dbReference type="EMBL" id="BMWD01000024">
    <property type="protein sequence ID" value="GGX82645.1"/>
    <property type="molecule type" value="Genomic_DNA"/>
</dbReference>
<name>A0A918U2C5_9ACTN</name>
<reference evidence="2" key="2">
    <citation type="submission" date="2020-09" db="EMBL/GenBank/DDBJ databases">
        <authorList>
            <person name="Sun Q."/>
            <person name="Ohkuma M."/>
        </authorList>
    </citation>
    <scope>NUCLEOTIDE SEQUENCE</scope>
    <source>
        <strain evidence="2">JCM 4956</strain>
    </source>
</reference>
<reference evidence="2" key="1">
    <citation type="journal article" date="2014" name="Int. J. Syst. Evol. Microbiol.">
        <title>Complete genome sequence of Corynebacterium casei LMG S-19264T (=DSM 44701T), isolated from a smear-ripened cheese.</title>
        <authorList>
            <consortium name="US DOE Joint Genome Institute (JGI-PGF)"/>
            <person name="Walter F."/>
            <person name="Albersmeier A."/>
            <person name="Kalinowski J."/>
            <person name="Ruckert C."/>
        </authorList>
    </citation>
    <scope>NUCLEOTIDE SEQUENCE</scope>
    <source>
        <strain evidence="2">JCM 4956</strain>
    </source>
</reference>
<comment type="caution">
    <text evidence="2">The sequence shown here is derived from an EMBL/GenBank/DDBJ whole genome shotgun (WGS) entry which is preliminary data.</text>
</comment>
<evidence type="ECO:0000313" key="3">
    <source>
        <dbReference type="Proteomes" id="UP000645555"/>
    </source>
</evidence>
<organism evidence="2 3">
    <name type="scientific">Streptomyces fructofermentans</name>
    <dbReference type="NCBI Taxonomy" id="152141"/>
    <lineage>
        <taxon>Bacteria</taxon>
        <taxon>Bacillati</taxon>
        <taxon>Actinomycetota</taxon>
        <taxon>Actinomycetes</taxon>
        <taxon>Kitasatosporales</taxon>
        <taxon>Streptomycetaceae</taxon>
        <taxon>Streptomyces</taxon>
    </lineage>
</organism>
<sequence length="116" mass="12071">MTDAYEPSLAETLRRIAEAADHVPGPVTDPLDGCGHLRGAGVSRDEATTVPADAGGPRTDRPATPARRARHTTGITCPLAHPVPQAPRAGGSRRRGPGGRDRVAVTARNDVPQGAW</sequence>
<evidence type="ECO:0000256" key="1">
    <source>
        <dbReference type="SAM" id="MobiDB-lite"/>
    </source>
</evidence>
<keyword evidence="3" id="KW-1185">Reference proteome</keyword>